<keyword evidence="1" id="KW-1133">Transmembrane helix</keyword>
<dbReference type="Proteomes" id="UP001142078">
    <property type="component" value="Unassembled WGS sequence"/>
</dbReference>
<dbReference type="InterPro" id="IPR024529">
    <property type="entry name" value="ECF_trnsprt_substrate-spec"/>
</dbReference>
<dbReference type="GO" id="GO:0022857">
    <property type="term" value="F:transmembrane transporter activity"/>
    <property type="evidence" value="ECO:0007669"/>
    <property type="project" value="InterPro"/>
</dbReference>
<accession>A0A9X2S8B0</accession>
<organism evidence="2 3">
    <name type="scientific">Anaerosalibacter massiliensis</name>
    <dbReference type="NCBI Taxonomy" id="1347392"/>
    <lineage>
        <taxon>Bacteria</taxon>
        <taxon>Bacillati</taxon>
        <taxon>Bacillota</taxon>
        <taxon>Tissierellia</taxon>
        <taxon>Tissierellales</taxon>
        <taxon>Sporanaerobacteraceae</taxon>
        <taxon>Anaerosalibacter</taxon>
    </lineage>
</organism>
<keyword evidence="1" id="KW-0472">Membrane</keyword>
<feature type="transmembrane region" description="Helical" evidence="1">
    <location>
        <begin position="47"/>
        <end position="72"/>
    </location>
</feature>
<feature type="transmembrane region" description="Helical" evidence="1">
    <location>
        <begin position="146"/>
        <end position="165"/>
    </location>
</feature>
<dbReference type="Pfam" id="PF12822">
    <property type="entry name" value="ECF_trnsprt"/>
    <property type="match status" value="1"/>
</dbReference>
<dbReference type="RefSeq" id="WP_042681042.1">
    <property type="nucleotide sequence ID" value="NZ_CABKTM010000027.1"/>
</dbReference>
<evidence type="ECO:0000313" key="3">
    <source>
        <dbReference type="Proteomes" id="UP001142078"/>
    </source>
</evidence>
<feature type="transmembrane region" description="Helical" evidence="1">
    <location>
        <begin position="121"/>
        <end position="140"/>
    </location>
</feature>
<feature type="transmembrane region" description="Helical" evidence="1">
    <location>
        <begin position="177"/>
        <end position="198"/>
    </location>
</feature>
<feature type="transmembrane region" description="Helical" evidence="1">
    <location>
        <begin position="218"/>
        <end position="245"/>
    </location>
</feature>
<protein>
    <submittedName>
        <fullName evidence="2">ECF transporter S component</fullName>
    </submittedName>
</protein>
<comment type="caution">
    <text evidence="2">The sequence shown here is derived from an EMBL/GenBank/DDBJ whole genome shotgun (WGS) entry which is preliminary data.</text>
</comment>
<evidence type="ECO:0000256" key="1">
    <source>
        <dbReference type="SAM" id="Phobius"/>
    </source>
</evidence>
<dbReference type="AlphaFoldDB" id="A0A9X2S8B0"/>
<evidence type="ECO:0000313" key="2">
    <source>
        <dbReference type="EMBL" id="MCR2045647.1"/>
    </source>
</evidence>
<reference evidence="2" key="1">
    <citation type="submission" date="2022-07" db="EMBL/GenBank/DDBJ databases">
        <title>Enhanced cultured diversity of the mouse gut microbiota enables custom-made synthetic communities.</title>
        <authorList>
            <person name="Afrizal A."/>
        </authorList>
    </citation>
    <scope>NUCLEOTIDE SEQUENCE</scope>
    <source>
        <strain evidence="2">DSM 29482</strain>
    </source>
</reference>
<dbReference type="Gene3D" id="1.10.1760.20">
    <property type="match status" value="1"/>
</dbReference>
<proteinExistence type="predicted"/>
<feature type="transmembrane region" description="Helical" evidence="1">
    <location>
        <begin position="92"/>
        <end position="109"/>
    </location>
</feature>
<dbReference type="OrthoDB" id="9813540at2"/>
<keyword evidence="1" id="KW-0812">Transmembrane</keyword>
<feature type="transmembrane region" description="Helical" evidence="1">
    <location>
        <begin position="12"/>
        <end position="35"/>
    </location>
</feature>
<name>A0A9X2S8B0_9FIRM</name>
<sequence>MLRSERFNIKKIAIVGILGGISAVLGLTPLGFIPVGPTRATIMHIPVIIGAIMEGPVVGALVGLIFGLSSIFQAIMSPTPVSFVFLNPLVSILPRVLIGIVSYYVYELFKKMEKKASKTILLLIWIFVLCYLIFTFATGIMGEAKIWESIFSFILIVLTFLVGYYSNKKLQNNAIEVVASAAAGTLTNTLGVLSFIYLLYGQDYALKLGLDPDKVGKFILGIGITNGIPEIIVAIIIVTSVVASLEKRA</sequence>
<gene>
    <name evidence="2" type="ORF">NSA23_16295</name>
</gene>
<keyword evidence="3" id="KW-1185">Reference proteome</keyword>
<dbReference type="EMBL" id="JANJZL010000026">
    <property type="protein sequence ID" value="MCR2045647.1"/>
    <property type="molecule type" value="Genomic_DNA"/>
</dbReference>